<organism evidence="1">
    <name type="scientific">Timema tahoe</name>
    <dbReference type="NCBI Taxonomy" id="61484"/>
    <lineage>
        <taxon>Eukaryota</taxon>
        <taxon>Metazoa</taxon>
        <taxon>Ecdysozoa</taxon>
        <taxon>Arthropoda</taxon>
        <taxon>Hexapoda</taxon>
        <taxon>Insecta</taxon>
        <taxon>Pterygota</taxon>
        <taxon>Neoptera</taxon>
        <taxon>Polyneoptera</taxon>
        <taxon>Phasmatodea</taxon>
        <taxon>Timematodea</taxon>
        <taxon>Timematoidea</taxon>
        <taxon>Timematidae</taxon>
        <taxon>Timema</taxon>
    </lineage>
</organism>
<name>A0A7R9IJH9_9NEOP</name>
<accession>A0A7R9IJH9</accession>
<dbReference type="AlphaFoldDB" id="A0A7R9IJH9"/>
<protein>
    <submittedName>
        <fullName evidence="1">Uncharacterized protein</fullName>
    </submittedName>
</protein>
<sequence length="318" mass="36715">MWSTSVSRYCNDLFDTLVVDVCDTLTESADAIDLEQPMHLATSIGESSQENIQLTLFNRPCVLDYESERRTTTQPSLIAPRYRLAAAFKVRNTPTRVRHITKDGPKSLNCEERLFYYNLEDSSCLECIVESYFFTLHERVHSLLDIMSKQVTEKDIFDILNDPDLSDLEELEEDDEDENLLINQVSFVGRFIVNICLLYRVLFTQNLFYPYESRLVKPPSMTSHNLFLSQLVLSCHQTGARYESSGKTHCDIIHSRDLFLSRIVLLSRQTGARVAMTSPGKTHYRGKEEGKFCEREPMFTLYTKQSLREDAPARLHPQ</sequence>
<dbReference type="EMBL" id="OE002910">
    <property type="protein sequence ID" value="CAD7459500.1"/>
    <property type="molecule type" value="Genomic_DNA"/>
</dbReference>
<evidence type="ECO:0000313" key="1">
    <source>
        <dbReference type="EMBL" id="CAD7459500.1"/>
    </source>
</evidence>
<reference evidence="1" key="1">
    <citation type="submission" date="2020-11" db="EMBL/GenBank/DDBJ databases">
        <authorList>
            <person name="Tran Van P."/>
        </authorList>
    </citation>
    <scope>NUCLEOTIDE SEQUENCE</scope>
</reference>
<gene>
    <name evidence="1" type="ORF">TTEB3V08_LOCUS7452</name>
</gene>
<proteinExistence type="predicted"/>